<dbReference type="EMBL" id="RXIC02000022">
    <property type="protein sequence ID" value="KAB1216083.1"/>
    <property type="molecule type" value="Genomic_DNA"/>
</dbReference>
<dbReference type="InterPro" id="IPR039637">
    <property type="entry name" value="CNOT7/CNOT8/Pop2"/>
</dbReference>
<dbReference type="InterPro" id="IPR012337">
    <property type="entry name" value="RNaseH-like_sf"/>
</dbReference>
<name>A0A6A1VTD0_9ROSI</name>
<gene>
    <name evidence="1" type="ORF">CJ030_MR4G026983</name>
</gene>
<organism evidence="1 2">
    <name type="scientific">Morella rubra</name>
    <name type="common">Chinese bayberry</name>
    <dbReference type="NCBI Taxonomy" id="262757"/>
    <lineage>
        <taxon>Eukaryota</taxon>
        <taxon>Viridiplantae</taxon>
        <taxon>Streptophyta</taxon>
        <taxon>Embryophyta</taxon>
        <taxon>Tracheophyta</taxon>
        <taxon>Spermatophyta</taxon>
        <taxon>Magnoliopsida</taxon>
        <taxon>eudicotyledons</taxon>
        <taxon>Gunneridae</taxon>
        <taxon>Pentapetalae</taxon>
        <taxon>rosids</taxon>
        <taxon>fabids</taxon>
        <taxon>Fagales</taxon>
        <taxon>Myricaceae</taxon>
        <taxon>Morella</taxon>
    </lineage>
</organism>
<dbReference type="GO" id="GO:0004535">
    <property type="term" value="F:poly(A)-specific ribonuclease activity"/>
    <property type="evidence" value="ECO:0007669"/>
    <property type="project" value="InterPro"/>
</dbReference>
<dbReference type="Gene3D" id="3.30.420.10">
    <property type="entry name" value="Ribonuclease H-like superfamily/Ribonuclease H"/>
    <property type="match status" value="1"/>
</dbReference>
<accession>A0A6A1VTD0</accession>
<dbReference type="SUPFAM" id="SSF53098">
    <property type="entry name" value="Ribonuclease H-like"/>
    <property type="match status" value="1"/>
</dbReference>
<dbReference type="GO" id="GO:0003676">
    <property type="term" value="F:nucleic acid binding"/>
    <property type="evidence" value="ECO:0007669"/>
    <property type="project" value="InterPro"/>
</dbReference>
<dbReference type="InterPro" id="IPR036397">
    <property type="entry name" value="RNaseH_sf"/>
</dbReference>
<sequence>MAPKLPVVGREVWQDNLEQEFLIINDALLLYPLIAIDTEFPGTFYSQFPAFPGGHHSQFLPVGRCQIMKANVAATKIVQLGLSLCDAKGNLPNLGSGCCCFGEVNFRDFDVKRYLHNLDSIDLLEIPRK</sequence>
<evidence type="ECO:0000313" key="2">
    <source>
        <dbReference type="Proteomes" id="UP000516437"/>
    </source>
</evidence>
<proteinExistence type="predicted"/>
<dbReference type="AlphaFoldDB" id="A0A6A1VTD0"/>
<dbReference type="PANTHER" id="PTHR10797">
    <property type="entry name" value="CCR4-NOT TRANSCRIPTION COMPLEX SUBUNIT"/>
    <property type="match status" value="1"/>
</dbReference>
<protein>
    <submittedName>
        <fullName evidence="1">Uncharacterized protein</fullName>
    </submittedName>
</protein>
<reference evidence="1 2" key="1">
    <citation type="journal article" date="2019" name="Plant Biotechnol. J.">
        <title>The red bayberry genome and genetic basis of sex determination.</title>
        <authorList>
            <person name="Jia H.M."/>
            <person name="Jia H.J."/>
            <person name="Cai Q.L."/>
            <person name="Wang Y."/>
            <person name="Zhao H.B."/>
            <person name="Yang W.F."/>
            <person name="Wang G.Y."/>
            <person name="Li Y.H."/>
            <person name="Zhan D.L."/>
            <person name="Shen Y.T."/>
            <person name="Niu Q.F."/>
            <person name="Chang L."/>
            <person name="Qiu J."/>
            <person name="Zhao L."/>
            <person name="Xie H.B."/>
            <person name="Fu W.Y."/>
            <person name="Jin J."/>
            <person name="Li X.W."/>
            <person name="Jiao Y."/>
            <person name="Zhou C.C."/>
            <person name="Tu T."/>
            <person name="Chai C.Y."/>
            <person name="Gao J.L."/>
            <person name="Fan L.J."/>
            <person name="van de Weg E."/>
            <person name="Wang J.Y."/>
            <person name="Gao Z.S."/>
        </authorList>
    </citation>
    <scope>NUCLEOTIDE SEQUENCE [LARGE SCALE GENOMIC DNA]</scope>
    <source>
        <tissue evidence="1">Leaves</tissue>
    </source>
</reference>
<keyword evidence="2" id="KW-1185">Reference proteome</keyword>
<dbReference type="OrthoDB" id="1164111at2759"/>
<dbReference type="Proteomes" id="UP000516437">
    <property type="component" value="Chromosome 4"/>
</dbReference>
<comment type="caution">
    <text evidence="1">The sequence shown here is derived from an EMBL/GenBank/DDBJ whole genome shotgun (WGS) entry which is preliminary data.</text>
</comment>
<dbReference type="GO" id="GO:0030014">
    <property type="term" value="C:CCR4-NOT complex"/>
    <property type="evidence" value="ECO:0007669"/>
    <property type="project" value="InterPro"/>
</dbReference>
<evidence type="ECO:0000313" key="1">
    <source>
        <dbReference type="EMBL" id="KAB1216083.1"/>
    </source>
</evidence>